<reference evidence="3 4" key="1">
    <citation type="submission" date="2019-01" db="EMBL/GenBank/DDBJ databases">
        <title>Ktedonosporobacter rubrisoli SCAWS-G2.</title>
        <authorList>
            <person name="Huang Y."/>
            <person name="Yan B."/>
        </authorList>
    </citation>
    <scope>NUCLEOTIDE SEQUENCE [LARGE SCALE GENOMIC DNA]</scope>
    <source>
        <strain evidence="3 4">SCAWS-G2</strain>
    </source>
</reference>
<evidence type="ECO:0000259" key="2">
    <source>
        <dbReference type="Pfam" id="PF22422"/>
    </source>
</evidence>
<dbReference type="EMBL" id="CP035758">
    <property type="protein sequence ID" value="QBD80155.1"/>
    <property type="molecule type" value="Genomic_DNA"/>
</dbReference>
<dbReference type="Gene3D" id="1.50.10.10">
    <property type="match status" value="1"/>
</dbReference>
<dbReference type="Pfam" id="PF14742">
    <property type="entry name" value="GDE_N_bis"/>
    <property type="match status" value="1"/>
</dbReference>
<feature type="domain" description="Putative glycogen debranching enzyme N-terminal" evidence="1">
    <location>
        <begin position="43"/>
        <end position="235"/>
    </location>
</feature>
<keyword evidence="4" id="KW-1185">Reference proteome</keyword>
<dbReference type="SUPFAM" id="SSF48208">
    <property type="entry name" value="Six-hairpin glycosidases"/>
    <property type="match status" value="1"/>
</dbReference>
<dbReference type="Proteomes" id="UP000290365">
    <property type="component" value="Chromosome"/>
</dbReference>
<dbReference type="InterPro" id="IPR054491">
    <property type="entry name" value="MGH1-like_GH"/>
</dbReference>
<proteinExistence type="predicted"/>
<evidence type="ECO:0000313" key="3">
    <source>
        <dbReference type="EMBL" id="QBD80155.1"/>
    </source>
</evidence>
<feature type="domain" description="Mannosylglycerate hydrolase MGH1-like glycoside hydrolase" evidence="2">
    <location>
        <begin position="377"/>
        <end position="613"/>
    </location>
</feature>
<gene>
    <name evidence="3" type="ORF">EPA93_30925</name>
</gene>
<protein>
    <submittedName>
        <fullName evidence="3">Amylo-alpha-1,6-glucosidase</fullName>
    </submittedName>
</protein>
<dbReference type="OrthoDB" id="9759959at2"/>
<name>A0A4P6JXA9_KTERU</name>
<dbReference type="InterPro" id="IPR032856">
    <property type="entry name" value="GDE_N_bis"/>
</dbReference>
<organism evidence="3 4">
    <name type="scientific">Ktedonosporobacter rubrisoli</name>
    <dbReference type="NCBI Taxonomy" id="2509675"/>
    <lineage>
        <taxon>Bacteria</taxon>
        <taxon>Bacillati</taxon>
        <taxon>Chloroflexota</taxon>
        <taxon>Ktedonobacteria</taxon>
        <taxon>Ktedonobacterales</taxon>
        <taxon>Ktedonosporobacteraceae</taxon>
        <taxon>Ktedonosporobacter</taxon>
    </lineage>
</organism>
<dbReference type="RefSeq" id="WP_129891221.1">
    <property type="nucleotide sequence ID" value="NZ_CP035758.1"/>
</dbReference>
<sequence length="726" mass="82862">MTDNVSEAILLQSIESKADEEFQSDLLEDQDTAGNFHMPQITLKYSDAFFISDVHGDITPSQKEMGLFWHGTRFLRACNLFLQGRPLQVLSHHVANMGNECQIDLTNHAFTIEHDINVEQGTIHVNRYLDLQAEQLVQVFTVTSFYTMPVPLTLSLKLGADFCDLFEVRGSLREAHGQQQTPERENDSVIFSYQGLDDVERQTRCAFMPAADRVLSDRVFWKLQLKRDEPVEIRVVIKMKEANAERFAPSVAMPSKYELPQPTLTTDDPLFNRLLTRGMNDLTMLSTLTPQGYYPYAGIPWFSCPFGRDGLITCLEFLPWFPDVTRGALKFLAAHQGNKVEPFTDEEPGKMLHELRTGEMANCREIPYIPYYGSIDVTPLFLITLEKYTRWTNDLELAEKLWPNVEAAARWIVEYGDRDGDGFIEYHKASEKGLANQGWKDAWDSVSHSDGLLARSPIALCEVQGYAFAAFNATSYLAGRLGKTQEVQSWQQRAQSLRENFLRHFWWEEEQVFYEALDAEKKPCDVVSSNAGQCLWSGIVPEEQAQRVVSRLMQKDMYNGWGMRTLSTQARRYNPMSYHNGSVWPHDTAMVGEGFARYGRKTEAGQLLQGIYHASLYFEAARLPELYCGFPRREGYGPTRYPVACSPQAWAAGAPFLLVNALLGFRPDAEHHCLRLDRPTLPEWLQKMEIRDLHLGGQHLHLRFVRSGQHTQVIAGDDNEVELDVR</sequence>
<evidence type="ECO:0000259" key="1">
    <source>
        <dbReference type="Pfam" id="PF14742"/>
    </source>
</evidence>
<dbReference type="Pfam" id="PF22422">
    <property type="entry name" value="MGH1-like_GH"/>
    <property type="match status" value="1"/>
</dbReference>
<evidence type="ECO:0000313" key="4">
    <source>
        <dbReference type="Proteomes" id="UP000290365"/>
    </source>
</evidence>
<dbReference type="AlphaFoldDB" id="A0A4P6JXA9"/>
<dbReference type="InterPro" id="IPR008928">
    <property type="entry name" value="6-hairpin_glycosidase_sf"/>
</dbReference>
<accession>A0A4P6JXA9</accession>
<dbReference type="KEGG" id="kbs:EPA93_30925"/>
<dbReference type="GO" id="GO:0005975">
    <property type="term" value="P:carbohydrate metabolic process"/>
    <property type="evidence" value="ECO:0007669"/>
    <property type="project" value="InterPro"/>
</dbReference>
<dbReference type="InterPro" id="IPR012341">
    <property type="entry name" value="6hp_glycosidase-like_sf"/>
</dbReference>